<gene>
    <name evidence="2" type="ORF">LDG_5638</name>
</gene>
<evidence type="ECO:0000313" key="2">
    <source>
        <dbReference type="EMBL" id="EHL32265.1"/>
    </source>
</evidence>
<dbReference type="HOGENOM" id="CLU_140388_0_0_6"/>
<dbReference type="PANTHER" id="PTHR34205:SF2">
    <property type="entry name" value="DUF962 DOMAIN-CONTAINING PROTEIN"/>
    <property type="match status" value="1"/>
</dbReference>
<dbReference type="STRING" id="658187.LDG_5638"/>
<dbReference type="Pfam" id="PF06127">
    <property type="entry name" value="Mpo1-like"/>
    <property type="match status" value="1"/>
</dbReference>
<keyword evidence="1" id="KW-1133">Transmembrane helix</keyword>
<dbReference type="Proteomes" id="UP000002770">
    <property type="component" value="Unassembled WGS sequence"/>
</dbReference>
<keyword evidence="1" id="KW-0472">Membrane</keyword>
<organism evidence="2 3">
    <name type="scientific">Legionella drancourtii LLAP12</name>
    <dbReference type="NCBI Taxonomy" id="658187"/>
    <lineage>
        <taxon>Bacteria</taxon>
        <taxon>Pseudomonadati</taxon>
        <taxon>Pseudomonadota</taxon>
        <taxon>Gammaproteobacteria</taxon>
        <taxon>Legionellales</taxon>
        <taxon>Legionellaceae</taxon>
        <taxon>Legionella</taxon>
    </lineage>
</organism>
<dbReference type="EMBL" id="JH413801">
    <property type="protein sequence ID" value="EHL32265.1"/>
    <property type="molecule type" value="Genomic_DNA"/>
</dbReference>
<evidence type="ECO:0000313" key="3">
    <source>
        <dbReference type="Proteomes" id="UP000002770"/>
    </source>
</evidence>
<reference evidence="2 3" key="1">
    <citation type="journal article" date="2011" name="BMC Genomics">
        <title>Insight into cross-talk between intra-amoebal pathogens.</title>
        <authorList>
            <person name="Gimenez G."/>
            <person name="Bertelli C."/>
            <person name="Moliner C."/>
            <person name="Robert C."/>
            <person name="Raoult D."/>
            <person name="Fournier P.E."/>
            <person name="Greub G."/>
        </authorList>
    </citation>
    <scope>NUCLEOTIDE SEQUENCE [LARGE SCALE GENOMIC DNA]</scope>
    <source>
        <strain evidence="2 3">LLAP12</strain>
    </source>
</reference>
<protein>
    <recommendedName>
        <fullName evidence="4">Transmembrane protein</fullName>
    </recommendedName>
</protein>
<feature type="transmembrane region" description="Helical" evidence="1">
    <location>
        <begin position="34"/>
        <end position="62"/>
    </location>
</feature>
<dbReference type="AlphaFoldDB" id="G9EKB4"/>
<evidence type="ECO:0000256" key="1">
    <source>
        <dbReference type="SAM" id="Phobius"/>
    </source>
</evidence>
<sequence length="107" mass="12865">MKNDEGSTGFKCFEDFYPFYLSQHQTMRCKRLHFLGTALVCLFFLLFIFTGSLFWLVMMPIAGYGFAWIGHYVYEKNKPATFRYPLYSLMSDFVMFWQILTRKIKIY</sequence>
<dbReference type="RefSeq" id="WP_006869611.1">
    <property type="nucleotide sequence ID" value="NZ_JH413801.1"/>
</dbReference>
<evidence type="ECO:0008006" key="4">
    <source>
        <dbReference type="Google" id="ProtNLM"/>
    </source>
</evidence>
<proteinExistence type="predicted"/>
<dbReference type="eggNOG" id="COG4323">
    <property type="taxonomic scope" value="Bacteria"/>
</dbReference>
<keyword evidence="3" id="KW-1185">Reference proteome</keyword>
<dbReference type="InterPro" id="IPR009305">
    <property type="entry name" value="Mpo1-like"/>
</dbReference>
<dbReference type="OrthoDB" id="7356072at2"/>
<accession>G9EKB4</accession>
<name>G9EKB4_9GAMM</name>
<dbReference type="PANTHER" id="PTHR34205">
    <property type="entry name" value="TRANSMEMBRANE PROTEIN"/>
    <property type="match status" value="1"/>
</dbReference>
<keyword evidence="1" id="KW-0812">Transmembrane</keyword>
<dbReference type="InParanoid" id="G9EKB4"/>